<comment type="subcellular location">
    <subcellularLocation>
        <location evidence="12">Cytoplasm</location>
    </subcellularLocation>
    <text evidence="12">About half TF is bound to the ribosome near the polypeptide exit tunnel while the other half is free in the cytoplasm.</text>
</comment>
<dbReference type="PIRSF" id="PIRSF003095">
    <property type="entry name" value="Trigger_factor"/>
    <property type="match status" value="1"/>
</dbReference>
<dbReference type="GO" id="GO:0005737">
    <property type="term" value="C:cytoplasm"/>
    <property type="evidence" value="ECO:0007669"/>
    <property type="project" value="UniProtKB-SubCell"/>
</dbReference>
<evidence type="ECO:0000256" key="8">
    <source>
        <dbReference type="ARBA" id="ARBA00023235"/>
    </source>
</evidence>
<dbReference type="FunFam" id="3.10.50.40:FF:000001">
    <property type="entry name" value="Trigger factor"/>
    <property type="match status" value="1"/>
</dbReference>
<dbReference type="InterPro" id="IPR008880">
    <property type="entry name" value="Trigger_fac_C"/>
</dbReference>
<dbReference type="Pfam" id="PF05697">
    <property type="entry name" value="Trigger_N"/>
    <property type="match status" value="1"/>
</dbReference>
<evidence type="ECO:0000256" key="4">
    <source>
        <dbReference type="ARBA" id="ARBA00016902"/>
    </source>
</evidence>
<evidence type="ECO:0000256" key="10">
    <source>
        <dbReference type="ARBA" id="ARBA00024849"/>
    </source>
</evidence>
<dbReference type="Pfam" id="PF00254">
    <property type="entry name" value="FKBP_C"/>
    <property type="match status" value="1"/>
</dbReference>
<protein>
    <recommendedName>
        <fullName evidence="4 12">Trigger factor</fullName>
        <shortName evidence="12">TF</shortName>
        <ecNumber evidence="3 12">5.2.1.8</ecNumber>
    </recommendedName>
    <alternativeName>
        <fullName evidence="11 12">PPIase</fullName>
    </alternativeName>
</protein>
<dbReference type="RefSeq" id="WP_075048153.1">
    <property type="nucleotide sequence ID" value="NZ_CP012328.1"/>
</dbReference>
<dbReference type="OrthoDB" id="9767721at2"/>
<dbReference type="PROSITE" id="PS50059">
    <property type="entry name" value="FKBP_PPIASE"/>
    <property type="match status" value="1"/>
</dbReference>
<dbReference type="InterPro" id="IPR001179">
    <property type="entry name" value="PPIase_FKBP_dom"/>
</dbReference>
<dbReference type="GO" id="GO:0003755">
    <property type="term" value="F:peptidyl-prolyl cis-trans isomerase activity"/>
    <property type="evidence" value="ECO:0007669"/>
    <property type="project" value="UniProtKB-UniRule"/>
</dbReference>
<evidence type="ECO:0000313" key="17">
    <source>
        <dbReference type="Proteomes" id="UP000067243"/>
    </source>
</evidence>
<evidence type="ECO:0000259" key="15">
    <source>
        <dbReference type="PROSITE" id="PS50059"/>
    </source>
</evidence>
<dbReference type="Gene3D" id="3.30.70.1050">
    <property type="entry name" value="Trigger factor ribosome-binding domain"/>
    <property type="match status" value="1"/>
</dbReference>
<dbReference type="EC" id="5.2.1.8" evidence="3 12"/>
<evidence type="ECO:0000256" key="6">
    <source>
        <dbReference type="ARBA" id="ARBA00023110"/>
    </source>
</evidence>
<evidence type="ECO:0000256" key="11">
    <source>
        <dbReference type="ARBA" id="ARBA00029986"/>
    </source>
</evidence>
<dbReference type="EMBL" id="CP012328">
    <property type="protein sequence ID" value="AKU79554.1"/>
    <property type="molecule type" value="Genomic_DNA"/>
</dbReference>
<dbReference type="InterPro" id="IPR027304">
    <property type="entry name" value="Trigger_fact/SurA_dom_sf"/>
</dbReference>
<gene>
    <name evidence="12 16" type="primary">tig</name>
    <name evidence="16" type="ORF">STURON_00308</name>
</gene>
<dbReference type="InterPro" id="IPR037041">
    <property type="entry name" value="Trigger_fac_C_sf"/>
</dbReference>
<keyword evidence="12" id="KW-0963">Cytoplasm</keyword>
<keyword evidence="9 12" id="KW-0131">Cell cycle</keyword>
<dbReference type="GO" id="GO:0015031">
    <property type="term" value="P:protein transport"/>
    <property type="evidence" value="ECO:0007669"/>
    <property type="project" value="UniProtKB-UniRule"/>
</dbReference>
<proteinExistence type="inferred from homology"/>
<dbReference type="InterPro" id="IPR008881">
    <property type="entry name" value="Trigger_fac_ribosome-bd_bac"/>
</dbReference>
<evidence type="ECO:0000256" key="5">
    <source>
        <dbReference type="ARBA" id="ARBA00022618"/>
    </source>
</evidence>
<evidence type="ECO:0000256" key="2">
    <source>
        <dbReference type="ARBA" id="ARBA00005464"/>
    </source>
</evidence>
<keyword evidence="6 12" id="KW-0697">Rotamase</keyword>
<dbReference type="Proteomes" id="UP000067243">
    <property type="component" value="Chromosome"/>
</dbReference>
<dbReference type="HAMAP" id="MF_00303">
    <property type="entry name" value="Trigger_factor_Tig"/>
    <property type="match status" value="1"/>
</dbReference>
<dbReference type="InterPro" id="IPR036611">
    <property type="entry name" value="Trigger_fac_ribosome-bd_sf"/>
</dbReference>
<comment type="function">
    <text evidence="10 12">Involved in protein export. Acts as a chaperone by maintaining the newly synthesized protein in an open conformation. Functions as a peptidyl-prolyl cis-trans isomerase.</text>
</comment>
<evidence type="ECO:0000256" key="12">
    <source>
        <dbReference type="HAMAP-Rule" id="MF_00303"/>
    </source>
</evidence>
<reference evidence="16 17" key="1">
    <citation type="journal article" date="2015" name="Genome Announc.">
        <title>Complete Genome Sequence of Spiroplasma turonicum Strain Tab4cT, a Parasite of a Horse Fly, Haematopota sp. (Diptera: Tabanidae).</title>
        <authorList>
            <person name="Davis R.E."/>
            <person name="Shao J."/>
            <person name="Zhao Y."/>
            <person name="Gasparich G.E."/>
            <person name="Gaynor B.J."/>
            <person name="Donofrio N."/>
        </authorList>
    </citation>
    <scope>NUCLEOTIDE SEQUENCE [LARGE SCALE GENOMIC DNA]</scope>
    <source>
        <strain evidence="16 17">Tab4c</strain>
    </source>
</reference>
<feature type="domain" description="PPIase FKBP-type" evidence="15">
    <location>
        <begin position="168"/>
        <end position="216"/>
    </location>
</feature>
<keyword evidence="5 12" id="KW-0132">Cell division</keyword>
<evidence type="ECO:0000256" key="13">
    <source>
        <dbReference type="PROSITE-ProRule" id="PRU00277"/>
    </source>
</evidence>
<dbReference type="InterPro" id="IPR005215">
    <property type="entry name" value="Trig_fac"/>
</dbReference>
<dbReference type="GO" id="GO:0006457">
    <property type="term" value="P:protein folding"/>
    <property type="evidence" value="ECO:0007669"/>
    <property type="project" value="UniProtKB-UniRule"/>
</dbReference>
<dbReference type="SUPFAM" id="SSF109998">
    <property type="entry name" value="Triger factor/SurA peptide-binding domain-like"/>
    <property type="match status" value="1"/>
</dbReference>
<evidence type="ECO:0000256" key="3">
    <source>
        <dbReference type="ARBA" id="ARBA00013194"/>
    </source>
</evidence>
<comment type="domain">
    <text evidence="12">Consists of 3 domains; the N-terminus binds the ribosome, the middle domain has PPIase activity, while the C-terminus has intrinsic chaperone activity on its own.</text>
</comment>
<sequence length="429" mass="49357">MKFSAKKEIEKGLGYWTVVIEGDKWVDAVKKGKNKVAASIEIPGFRKGKAPKEKIEKYVTPVKYLNAALQSVLDNAWKFALEQNSEIKPFNSPVPTPKKINDEYCEIDFIFDLKPEINIVEYKGLKDNELKKEEIKVSKEDLDKAIDQYRDKFSLEKDKEKDAKISKGDVVTFDFEGFIDGVAFPGGKGLDFKLDIGSGKMVPGFEDQMIGKKLGECKIKVTFPKDYTPELSEKNAEFVLNIKSIKEKILPNKDDELAKDLNIPNVNTYKELESYIKSQIKEQKETQLKTIFVNKVIELISKNSTIEIPKSVIDKEVDNLYKEFEAKVQGQKITMKDYKKQTGLTDDNIREELRNDAIKRLESYLITDKVRNTEKFEVSDDEIKTKYEKLAKSFGVEPDYIKNNLLPIDHIKEEIIKEKIINFLYENNG</sequence>
<accession>A0A0K1P5V4</accession>
<dbReference type="AlphaFoldDB" id="A0A0K1P5V4"/>
<evidence type="ECO:0000313" key="16">
    <source>
        <dbReference type="EMBL" id="AKU79554.1"/>
    </source>
</evidence>
<dbReference type="KEGG" id="stur:STURON_00308"/>
<evidence type="ECO:0000256" key="7">
    <source>
        <dbReference type="ARBA" id="ARBA00023186"/>
    </source>
</evidence>
<dbReference type="Gene3D" id="3.10.50.40">
    <property type="match status" value="1"/>
</dbReference>
<comment type="catalytic activity">
    <reaction evidence="1 12 13">
        <text>[protein]-peptidylproline (omega=180) = [protein]-peptidylproline (omega=0)</text>
        <dbReference type="Rhea" id="RHEA:16237"/>
        <dbReference type="Rhea" id="RHEA-COMP:10747"/>
        <dbReference type="Rhea" id="RHEA-COMP:10748"/>
        <dbReference type="ChEBI" id="CHEBI:83833"/>
        <dbReference type="ChEBI" id="CHEBI:83834"/>
        <dbReference type="EC" id="5.2.1.8"/>
    </reaction>
</comment>
<keyword evidence="7 12" id="KW-0143">Chaperone</keyword>
<dbReference type="STRING" id="216946.STURO_v1c03090"/>
<dbReference type="Gene3D" id="1.10.3120.10">
    <property type="entry name" value="Trigger factor, C-terminal domain"/>
    <property type="match status" value="1"/>
</dbReference>
<dbReference type="PATRIC" id="fig|216946.3.peg.309"/>
<dbReference type="InterPro" id="IPR046357">
    <property type="entry name" value="PPIase_dom_sf"/>
</dbReference>
<dbReference type="SUPFAM" id="SSF54534">
    <property type="entry name" value="FKBP-like"/>
    <property type="match status" value="1"/>
</dbReference>
<organism evidence="16 17">
    <name type="scientific">Spiroplasma turonicum</name>
    <dbReference type="NCBI Taxonomy" id="216946"/>
    <lineage>
        <taxon>Bacteria</taxon>
        <taxon>Bacillati</taxon>
        <taxon>Mycoplasmatota</taxon>
        <taxon>Mollicutes</taxon>
        <taxon>Entomoplasmatales</taxon>
        <taxon>Spiroplasmataceae</taxon>
        <taxon>Spiroplasma</taxon>
    </lineage>
</organism>
<evidence type="ECO:0000256" key="1">
    <source>
        <dbReference type="ARBA" id="ARBA00000971"/>
    </source>
</evidence>
<dbReference type="SUPFAM" id="SSF102735">
    <property type="entry name" value="Trigger factor ribosome-binding domain"/>
    <property type="match status" value="1"/>
</dbReference>
<name>A0A0K1P5V4_9MOLU</name>
<comment type="similarity">
    <text evidence="2 12 14">Belongs to the FKBP-type PPIase family. Tig subfamily.</text>
</comment>
<dbReference type="Pfam" id="PF05698">
    <property type="entry name" value="Trigger_C"/>
    <property type="match status" value="1"/>
</dbReference>
<evidence type="ECO:0000256" key="9">
    <source>
        <dbReference type="ARBA" id="ARBA00023306"/>
    </source>
</evidence>
<dbReference type="GO" id="GO:0051301">
    <property type="term" value="P:cell division"/>
    <property type="evidence" value="ECO:0007669"/>
    <property type="project" value="UniProtKB-KW"/>
</dbReference>
<keyword evidence="8 12" id="KW-0413">Isomerase</keyword>
<evidence type="ECO:0000256" key="14">
    <source>
        <dbReference type="RuleBase" id="RU003914"/>
    </source>
</evidence>
<keyword evidence="17" id="KW-1185">Reference proteome</keyword>
<dbReference type="NCBIfam" id="TIGR00115">
    <property type="entry name" value="tig"/>
    <property type="match status" value="1"/>
</dbReference>